<dbReference type="PANTHER" id="PTHR12247:SF131">
    <property type="entry name" value="LD05287P"/>
    <property type="match status" value="1"/>
</dbReference>
<dbReference type="CDD" id="cd20098">
    <property type="entry name" value="MBT_dSfmbt-like_rpt2"/>
    <property type="match status" value="1"/>
</dbReference>
<dbReference type="CDD" id="cd20100">
    <property type="entry name" value="MBT_dSfmbt-like_rpt4"/>
    <property type="match status" value="1"/>
</dbReference>
<dbReference type="GO" id="GO:0042393">
    <property type="term" value="F:histone binding"/>
    <property type="evidence" value="ECO:0007669"/>
    <property type="project" value="TreeGrafter"/>
</dbReference>
<feature type="compositionally biased region" description="Basic residues" evidence="3">
    <location>
        <begin position="305"/>
        <end position="322"/>
    </location>
</feature>
<keyword evidence="1" id="KW-0677">Repeat</keyword>
<dbReference type="SUPFAM" id="SSF63748">
    <property type="entry name" value="Tudor/PWWP/MBT"/>
    <property type="match status" value="3"/>
</dbReference>
<evidence type="ECO:0000313" key="5">
    <source>
        <dbReference type="Proteomes" id="UP000681720"/>
    </source>
</evidence>
<feature type="repeat" description="MBT" evidence="2">
    <location>
        <begin position="1"/>
        <end position="76"/>
    </location>
</feature>
<proteinExistence type="predicted"/>
<feature type="repeat" description="MBT" evidence="2">
    <location>
        <begin position="194"/>
        <end position="292"/>
    </location>
</feature>
<dbReference type="Proteomes" id="UP000681720">
    <property type="component" value="Unassembled WGS sequence"/>
</dbReference>
<comment type="caution">
    <text evidence="4">The sequence shown here is derived from an EMBL/GenBank/DDBJ whole genome shotgun (WGS) entry which is preliminary data.</text>
</comment>
<dbReference type="EMBL" id="CAJOBJ010028469">
    <property type="protein sequence ID" value="CAF4258896.1"/>
    <property type="molecule type" value="Genomic_DNA"/>
</dbReference>
<dbReference type="PROSITE" id="PS51079">
    <property type="entry name" value="MBT"/>
    <property type="match status" value="3"/>
</dbReference>
<evidence type="ECO:0000256" key="2">
    <source>
        <dbReference type="PROSITE-ProRule" id="PRU00459"/>
    </source>
</evidence>
<feature type="non-terminal residue" evidence="4">
    <location>
        <position position="1"/>
    </location>
</feature>
<sequence>IQSSLRCSFKKNMIVEVIDKYRVSNMRVGKISEVIGGRLRINYENTTGEHFWVHHTSELIHPVGWSHEIGHELEATEEYRSEIAKILETNLYPATIPTADYFCNVEKISKIDEQFKEGQKLEAVDPLEMSRICPATIGKVLKDGYFMLSIDGSSVEDRSDWFCYHSSSRLIFPINFCKINKIPLSPPIGYRGDFQWDKYLLETNSVYAPKDLFQIIKKKTINPFFVGMKVEAVDMMAPHLVCVATIAELADSLIRVHFDGWGEDFEQWIDCQSPNIYPIGWCELVGYKLEPPKPPEQENSESTKTRAKKPTNRKSNKRKRIT</sequence>
<dbReference type="Pfam" id="PF02820">
    <property type="entry name" value="MBT"/>
    <property type="match status" value="3"/>
</dbReference>
<evidence type="ECO:0000256" key="3">
    <source>
        <dbReference type="SAM" id="MobiDB-lite"/>
    </source>
</evidence>
<feature type="compositionally biased region" description="Basic and acidic residues" evidence="3">
    <location>
        <begin position="292"/>
        <end position="304"/>
    </location>
</feature>
<name>A0A8S2SY80_9BILA</name>
<evidence type="ECO:0000313" key="4">
    <source>
        <dbReference type="EMBL" id="CAF4258896.1"/>
    </source>
</evidence>
<reference evidence="4" key="1">
    <citation type="submission" date="2021-02" db="EMBL/GenBank/DDBJ databases">
        <authorList>
            <person name="Nowell W R."/>
        </authorList>
    </citation>
    <scope>NUCLEOTIDE SEQUENCE</scope>
</reference>
<dbReference type="AlphaFoldDB" id="A0A8S2SY80"/>
<dbReference type="PANTHER" id="PTHR12247">
    <property type="entry name" value="POLYCOMB GROUP PROTEIN"/>
    <property type="match status" value="1"/>
</dbReference>
<gene>
    <name evidence="4" type="ORF">GIL414_LOCUS24027</name>
</gene>
<dbReference type="InterPro" id="IPR004092">
    <property type="entry name" value="Mbt"/>
</dbReference>
<dbReference type="InterPro" id="IPR050548">
    <property type="entry name" value="PcG_chromatin_remod_factors"/>
</dbReference>
<feature type="repeat" description="MBT" evidence="2">
    <location>
        <begin position="81"/>
        <end position="187"/>
    </location>
</feature>
<dbReference type="SMART" id="SM00561">
    <property type="entry name" value="MBT"/>
    <property type="match status" value="3"/>
</dbReference>
<dbReference type="GO" id="GO:0045892">
    <property type="term" value="P:negative regulation of DNA-templated transcription"/>
    <property type="evidence" value="ECO:0007669"/>
    <property type="project" value="TreeGrafter"/>
</dbReference>
<feature type="region of interest" description="Disordered" evidence="3">
    <location>
        <begin position="292"/>
        <end position="322"/>
    </location>
</feature>
<protein>
    <submittedName>
        <fullName evidence="4">Uncharacterized protein</fullName>
    </submittedName>
</protein>
<dbReference type="GO" id="GO:0005634">
    <property type="term" value="C:nucleus"/>
    <property type="evidence" value="ECO:0007669"/>
    <property type="project" value="InterPro"/>
</dbReference>
<organism evidence="4 5">
    <name type="scientific">Rotaria magnacalcarata</name>
    <dbReference type="NCBI Taxonomy" id="392030"/>
    <lineage>
        <taxon>Eukaryota</taxon>
        <taxon>Metazoa</taxon>
        <taxon>Spiralia</taxon>
        <taxon>Gnathifera</taxon>
        <taxon>Rotifera</taxon>
        <taxon>Eurotatoria</taxon>
        <taxon>Bdelloidea</taxon>
        <taxon>Philodinida</taxon>
        <taxon>Philodinidae</taxon>
        <taxon>Rotaria</taxon>
    </lineage>
</organism>
<evidence type="ECO:0000256" key="1">
    <source>
        <dbReference type="ARBA" id="ARBA00022737"/>
    </source>
</evidence>
<accession>A0A8S2SY80</accession>
<dbReference type="Gene3D" id="2.30.30.140">
    <property type="match status" value="3"/>
</dbReference>
<dbReference type="GO" id="GO:0003682">
    <property type="term" value="F:chromatin binding"/>
    <property type="evidence" value="ECO:0007669"/>
    <property type="project" value="TreeGrafter"/>
</dbReference>